<evidence type="ECO:0000256" key="3">
    <source>
        <dbReference type="ARBA" id="ARBA00023163"/>
    </source>
</evidence>
<sequence>MQHATLERSPAHQRRTAVLTPFPTIRAPQPAATEAAAVAGLPTALLDLFAGTEMTVPFERNSEIYGEGEPTDYVHFVVSGTVRVCKLLDDGRRQIEAFHRPGAVFGLEIGTTHRFSAEAVTPVTLRLVRRSVVVALAARDPEIAQALWTLAAGDLQRSQDHVLLLGRKTAQERVASFLGELASGEAVDLPMSRQDMADYLGLTIETVSRTLTQLEGNGIIAFRSPRRIVIRNRSALRRLDG</sequence>
<dbReference type="GO" id="GO:0005829">
    <property type="term" value="C:cytosol"/>
    <property type="evidence" value="ECO:0007669"/>
    <property type="project" value="TreeGrafter"/>
</dbReference>
<feature type="domain" description="Cyclic nucleotide-binding" evidence="4">
    <location>
        <begin position="58"/>
        <end position="106"/>
    </location>
</feature>
<dbReference type="InterPro" id="IPR036388">
    <property type="entry name" value="WH-like_DNA-bd_sf"/>
</dbReference>
<evidence type="ECO:0000256" key="1">
    <source>
        <dbReference type="ARBA" id="ARBA00023015"/>
    </source>
</evidence>
<keyword evidence="7" id="KW-1185">Reference proteome</keyword>
<dbReference type="InterPro" id="IPR036390">
    <property type="entry name" value="WH_DNA-bd_sf"/>
</dbReference>
<gene>
    <name evidence="6" type="ORF">SAMN02745172_00952</name>
</gene>
<dbReference type="PRINTS" id="PR00034">
    <property type="entry name" value="HTHCRP"/>
</dbReference>
<dbReference type="Gene3D" id="1.10.10.10">
    <property type="entry name" value="Winged helix-like DNA-binding domain superfamily/Winged helix DNA-binding domain"/>
    <property type="match status" value="1"/>
</dbReference>
<dbReference type="InterPro" id="IPR018335">
    <property type="entry name" value="Tscrpt_reg_HTH_Crp-type_CS"/>
</dbReference>
<dbReference type="OrthoDB" id="667966at2"/>
<organism evidence="6 7">
    <name type="scientific">Pseudoxanthobacter soli DSM 19599</name>
    <dbReference type="NCBI Taxonomy" id="1123029"/>
    <lineage>
        <taxon>Bacteria</taxon>
        <taxon>Pseudomonadati</taxon>
        <taxon>Pseudomonadota</taxon>
        <taxon>Alphaproteobacteria</taxon>
        <taxon>Hyphomicrobiales</taxon>
        <taxon>Segnochrobactraceae</taxon>
        <taxon>Pseudoxanthobacter</taxon>
    </lineage>
</organism>
<keyword evidence="1" id="KW-0805">Transcription regulation</keyword>
<evidence type="ECO:0000259" key="4">
    <source>
        <dbReference type="PROSITE" id="PS50042"/>
    </source>
</evidence>
<reference evidence="6 7" key="1">
    <citation type="submission" date="2016-12" db="EMBL/GenBank/DDBJ databases">
        <authorList>
            <person name="Song W.-J."/>
            <person name="Kurnit D.M."/>
        </authorList>
    </citation>
    <scope>NUCLEOTIDE SEQUENCE [LARGE SCALE GENOMIC DNA]</scope>
    <source>
        <strain evidence="6 7">DSM 19599</strain>
    </source>
</reference>
<keyword evidence="3" id="KW-0804">Transcription</keyword>
<dbReference type="InterPro" id="IPR000595">
    <property type="entry name" value="cNMP-bd_dom"/>
</dbReference>
<dbReference type="SMART" id="SM00419">
    <property type="entry name" value="HTH_CRP"/>
    <property type="match status" value="1"/>
</dbReference>
<dbReference type="InterPro" id="IPR018490">
    <property type="entry name" value="cNMP-bd_dom_sf"/>
</dbReference>
<dbReference type="CDD" id="cd00038">
    <property type="entry name" value="CAP_ED"/>
    <property type="match status" value="1"/>
</dbReference>
<dbReference type="Pfam" id="PF13545">
    <property type="entry name" value="HTH_Crp_2"/>
    <property type="match status" value="1"/>
</dbReference>
<dbReference type="AlphaFoldDB" id="A0A1M7ZBT7"/>
<feature type="domain" description="HTH crp-type" evidence="5">
    <location>
        <begin position="168"/>
        <end position="234"/>
    </location>
</feature>
<dbReference type="Proteomes" id="UP000186406">
    <property type="component" value="Unassembled WGS sequence"/>
</dbReference>
<evidence type="ECO:0000259" key="5">
    <source>
        <dbReference type="PROSITE" id="PS51063"/>
    </source>
</evidence>
<dbReference type="SUPFAM" id="SSF46785">
    <property type="entry name" value="Winged helix' DNA-binding domain"/>
    <property type="match status" value="1"/>
</dbReference>
<dbReference type="PANTHER" id="PTHR24567">
    <property type="entry name" value="CRP FAMILY TRANSCRIPTIONAL REGULATORY PROTEIN"/>
    <property type="match status" value="1"/>
</dbReference>
<dbReference type="GO" id="GO:0003677">
    <property type="term" value="F:DNA binding"/>
    <property type="evidence" value="ECO:0007669"/>
    <property type="project" value="UniProtKB-KW"/>
</dbReference>
<evidence type="ECO:0000256" key="2">
    <source>
        <dbReference type="ARBA" id="ARBA00023125"/>
    </source>
</evidence>
<dbReference type="PROSITE" id="PS00042">
    <property type="entry name" value="HTH_CRP_1"/>
    <property type="match status" value="1"/>
</dbReference>
<accession>A0A1M7ZBT7</accession>
<name>A0A1M7ZBT7_9HYPH</name>
<dbReference type="SMART" id="SM00100">
    <property type="entry name" value="cNMP"/>
    <property type="match status" value="1"/>
</dbReference>
<protein>
    <submittedName>
        <fullName evidence="6">CRP/FNR family transcriptional regulator, nitrogen fixation regulation protein</fullName>
    </submittedName>
</protein>
<dbReference type="GO" id="GO:0003700">
    <property type="term" value="F:DNA-binding transcription factor activity"/>
    <property type="evidence" value="ECO:0007669"/>
    <property type="project" value="InterPro"/>
</dbReference>
<dbReference type="InterPro" id="IPR014710">
    <property type="entry name" value="RmlC-like_jellyroll"/>
</dbReference>
<dbReference type="SUPFAM" id="SSF51206">
    <property type="entry name" value="cAMP-binding domain-like"/>
    <property type="match status" value="1"/>
</dbReference>
<keyword evidence="2" id="KW-0238">DNA-binding</keyword>
<dbReference type="PANTHER" id="PTHR24567:SF75">
    <property type="entry name" value="FUMARATE AND NITRATE REDUCTION REGULATORY PROTEIN"/>
    <property type="match status" value="1"/>
</dbReference>
<evidence type="ECO:0000313" key="7">
    <source>
        <dbReference type="Proteomes" id="UP000186406"/>
    </source>
</evidence>
<dbReference type="EMBL" id="FRXO01000002">
    <property type="protein sequence ID" value="SHO62347.1"/>
    <property type="molecule type" value="Genomic_DNA"/>
</dbReference>
<dbReference type="CDD" id="cd00092">
    <property type="entry name" value="HTH_CRP"/>
    <property type="match status" value="1"/>
</dbReference>
<dbReference type="Gene3D" id="2.60.120.10">
    <property type="entry name" value="Jelly Rolls"/>
    <property type="match status" value="1"/>
</dbReference>
<dbReference type="PROSITE" id="PS50042">
    <property type="entry name" value="CNMP_BINDING_3"/>
    <property type="match status" value="1"/>
</dbReference>
<proteinExistence type="predicted"/>
<dbReference type="PROSITE" id="PS51063">
    <property type="entry name" value="HTH_CRP_2"/>
    <property type="match status" value="1"/>
</dbReference>
<dbReference type="InterPro" id="IPR050397">
    <property type="entry name" value="Env_Response_Regulators"/>
</dbReference>
<dbReference type="RefSeq" id="WP_073626165.1">
    <property type="nucleotide sequence ID" value="NZ_FRXO01000002.1"/>
</dbReference>
<dbReference type="InterPro" id="IPR012318">
    <property type="entry name" value="HTH_CRP"/>
</dbReference>
<dbReference type="Pfam" id="PF00027">
    <property type="entry name" value="cNMP_binding"/>
    <property type="match status" value="1"/>
</dbReference>
<evidence type="ECO:0000313" key="6">
    <source>
        <dbReference type="EMBL" id="SHO62347.1"/>
    </source>
</evidence>
<dbReference type="STRING" id="1123029.SAMN02745172_00952"/>